<comment type="caution">
    <text evidence="1">The sequence shown here is derived from an EMBL/GenBank/DDBJ whole genome shotgun (WGS) entry which is preliminary data.</text>
</comment>
<dbReference type="RefSeq" id="WP_132883724.1">
    <property type="nucleotide sequence ID" value="NZ_JBBGZA010000001.1"/>
</dbReference>
<keyword evidence="2" id="KW-1185">Reference proteome</keyword>
<sequence length="75" mass="8581">MSEVADYFDEDRLVDTHEAAIVLGQKPGTLRKQRVYGGGCHYHKIGRSVRYSIRDLNRFKAMNRVASTSEHWAAN</sequence>
<dbReference type="InterPro" id="IPR009061">
    <property type="entry name" value="DNA-bd_dom_put_sf"/>
</dbReference>
<dbReference type="Proteomes" id="UP001380365">
    <property type="component" value="Unassembled WGS sequence"/>
</dbReference>
<name>A0ABU8Q698_9SPHN</name>
<accession>A0ABU8Q698</accession>
<proteinExistence type="predicted"/>
<evidence type="ECO:0000313" key="1">
    <source>
        <dbReference type="EMBL" id="MEJ5094847.1"/>
    </source>
</evidence>
<reference evidence="1 2" key="1">
    <citation type="submission" date="2023-12" db="EMBL/GenBank/DDBJ databases">
        <title>Gut-associated functions are favored during microbiome assembly across C. elegans life.</title>
        <authorList>
            <person name="Zimmermann J."/>
        </authorList>
    </citation>
    <scope>NUCLEOTIDE SEQUENCE [LARGE SCALE GENOMIC DNA]</scope>
    <source>
        <strain evidence="1 2">JUb134</strain>
    </source>
</reference>
<gene>
    <name evidence="1" type="ORF">WH159_09895</name>
</gene>
<dbReference type="SUPFAM" id="SSF46955">
    <property type="entry name" value="Putative DNA-binding domain"/>
    <property type="match status" value="1"/>
</dbReference>
<keyword evidence="1" id="KW-0238">DNA-binding</keyword>
<dbReference type="EMBL" id="JBBGZA010000001">
    <property type="protein sequence ID" value="MEJ5094847.1"/>
    <property type="molecule type" value="Genomic_DNA"/>
</dbReference>
<protein>
    <submittedName>
        <fullName evidence="1">DNA-binding protein</fullName>
    </submittedName>
</protein>
<dbReference type="GO" id="GO:0003677">
    <property type="term" value="F:DNA binding"/>
    <property type="evidence" value="ECO:0007669"/>
    <property type="project" value="UniProtKB-KW"/>
</dbReference>
<evidence type="ECO:0000313" key="2">
    <source>
        <dbReference type="Proteomes" id="UP001380365"/>
    </source>
</evidence>
<organism evidence="1 2">
    <name type="scientific">Sphingomonas molluscorum</name>
    <dbReference type="NCBI Taxonomy" id="418184"/>
    <lineage>
        <taxon>Bacteria</taxon>
        <taxon>Pseudomonadati</taxon>
        <taxon>Pseudomonadota</taxon>
        <taxon>Alphaproteobacteria</taxon>
        <taxon>Sphingomonadales</taxon>
        <taxon>Sphingomonadaceae</taxon>
        <taxon>Sphingomonas</taxon>
    </lineage>
</organism>